<keyword evidence="3" id="KW-1185">Reference proteome</keyword>
<name>A0A9P5PMR9_9AGAR</name>
<keyword evidence="1" id="KW-0732">Signal</keyword>
<protein>
    <submittedName>
        <fullName evidence="2">Uncharacterized protein</fullName>
    </submittedName>
</protein>
<dbReference type="Proteomes" id="UP000772434">
    <property type="component" value="Unassembled WGS sequence"/>
</dbReference>
<reference evidence="2" key="1">
    <citation type="submission" date="2020-11" db="EMBL/GenBank/DDBJ databases">
        <authorList>
            <consortium name="DOE Joint Genome Institute"/>
            <person name="Ahrendt S."/>
            <person name="Riley R."/>
            <person name="Andreopoulos W."/>
            <person name="Labutti K."/>
            <person name="Pangilinan J."/>
            <person name="Ruiz-Duenas F.J."/>
            <person name="Barrasa J.M."/>
            <person name="Sanchez-Garcia M."/>
            <person name="Camarero S."/>
            <person name="Miyauchi S."/>
            <person name="Serrano A."/>
            <person name="Linde D."/>
            <person name="Babiker R."/>
            <person name="Drula E."/>
            <person name="Ayuso-Fernandez I."/>
            <person name="Pacheco R."/>
            <person name="Padilla G."/>
            <person name="Ferreira P."/>
            <person name="Barriuso J."/>
            <person name="Kellner H."/>
            <person name="Castanera R."/>
            <person name="Alfaro M."/>
            <person name="Ramirez L."/>
            <person name="Pisabarro A.G."/>
            <person name="Kuo A."/>
            <person name="Tritt A."/>
            <person name="Lipzen A."/>
            <person name="He G."/>
            <person name="Yan M."/>
            <person name="Ng V."/>
            <person name="Cullen D."/>
            <person name="Martin F."/>
            <person name="Rosso M.-N."/>
            <person name="Henrissat B."/>
            <person name="Hibbett D."/>
            <person name="Martinez A.T."/>
            <person name="Grigoriev I.V."/>
        </authorList>
    </citation>
    <scope>NUCLEOTIDE SEQUENCE</scope>
    <source>
        <strain evidence="2">AH 40177</strain>
    </source>
</reference>
<dbReference type="AlphaFoldDB" id="A0A9P5PMR9"/>
<sequence>MKELIFLLVIGSCYAHRSSQSTAVVIISALYPLVYNFSAYFAGLLYMSAFCIHSCSERFQQDQDHPSLIRRFFYPRCEQLSLEKLAATLVMLMSKDCFFILILNKAPIIKLKS</sequence>
<feature type="signal peptide" evidence="1">
    <location>
        <begin position="1"/>
        <end position="15"/>
    </location>
</feature>
<dbReference type="EMBL" id="JADNRY010000093">
    <property type="protein sequence ID" value="KAF9066069.1"/>
    <property type="molecule type" value="Genomic_DNA"/>
</dbReference>
<organism evidence="2 3">
    <name type="scientific">Rhodocollybia butyracea</name>
    <dbReference type="NCBI Taxonomy" id="206335"/>
    <lineage>
        <taxon>Eukaryota</taxon>
        <taxon>Fungi</taxon>
        <taxon>Dikarya</taxon>
        <taxon>Basidiomycota</taxon>
        <taxon>Agaricomycotina</taxon>
        <taxon>Agaricomycetes</taxon>
        <taxon>Agaricomycetidae</taxon>
        <taxon>Agaricales</taxon>
        <taxon>Marasmiineae</taxon>
        <taxon>Omphalotaceae</taxon>
        <taxon>Rhodocollybia</taxon>
    </lineage>
</organism>
<evidence type="ECO:0000313" key="2">
    <source>
        <dbReference type="EMBL" id="KAF9066069.1"/>
    </source>
</evidence>
<accession>A0A9P5PMR9</accession>
<comment type="caution">
    <text evidence="2">The sequence shown here is derived from an EMBL/GenBank/DDBJ whole genome shotgun (WGS) entry which is preliminary data.</text>
</comment>
<evidence type="ECO:0000313" key="3">
    <source>
        <dbReference type="Proteomes" id="UP000772434"/>
    </source>
</evidence>
<feature type="chain" id="PRO_5040459283" evidence="1">
    <location>
        <begin position="16"/>
        <end position="113"/>
    </location>
</feature>
<evidence type="ECO:0000256" key="1">
    <source>
        <dbReference type="SAM" id="SignalP"/>
    </source>
</evidence>
<proteinExistence type="predicted"/>
<gene>
    <name evidence="2" type="ORF">BDP27DRAFT_1056906</name>
</gene>